<reference evidence="1" key="1">
    <citation type="submission" date="2021-06" db="EMBL/GenBank/DDBJ databases">
        <authorList>
            <person name="Kallberg Y."/>
            <person name="Tangrot J."/>
            <person name="Rosling A."/>
        </authorList>
    </citation>
    <scope>NUCLEOTIDE SEQUENCE</scope>
    <source>
        <strain evidence="1">CL356</strain>
    </source>
</reference>
<name>A0ACA9PD46_9GLOM</name>
<organism evidence="1 2">
    <name type="scientific">Acaulospora colombiana</name>
    <dbReference type="NCBI Taxonomy" id="27376"/>
    <lineage>
        <taxon>Eukaryota</taxon>
        <taxon>Fungi</taxon>
        <taxon>Fungi incertae sedis</taxon>
        <taxon>Mucoromycota</taxon>
        <taxon>Glomeromycotina</taxon>
        <taxon>Glomeromycetes</taxon>
        <taxon>Diversisporales</taxon>
        <taxon>Acaulosporaceae</taxon>
        <taxon>Acaulospora</taxon>
    </lineage>
</organism>
<proteinExistence type="predicted"/>
<accession>A0ACA9PD46</accession>
<feature type="non-terminal residue" evidence="1">
    <location>
        <position position="1"/>
    </location>
</feature>
<gene>
    <name evidence="1" type="ORF">ACOLOM_LOCUS10394</name>
</gene>
<dbReference type="Proteomes" id="UP000789525">
    <property type="component" value="Unassembled WGS sequence"/>
</dbReference>
<protein>
    <submittedName>
        <fullName evidence="1">10579_t:CDS:1</fullName>
    </submittedName>
</protein>
<keyword evidence="2" id="KW-1185">Reference proteome</keyword>
<comment type="caution">
    <text evidence="1">The sequence shown here is derived from an EMBL/GenBank/DDBJ whole genome shotgun (WGS) entry which is preliminary data.</text>
</comment>
<feature type="non-terminal residue" evidence="1">
    <location>
        <position position="451"/>
    </location>
</feature>
<sequence>EEEEWCTPQMMDSLIGGYLVLNIQRVEKLTFIIDNMSIVDEIQSRLSTISAPILKQFKVVLGELSILLPIHVDDPCTELDESLPFFGGAYPQLQSLTLHWVPLNYISGNLANLTELDFSLQDPLPPSLFIKFITPMSQLRSLALRNGGPAFEARDQHSQVVHLPSLRRLVLGAMHAQYIEYLLSIFRLPALQELGVHAIYENMAEDVWRCLAKYERRHLLSGIQTLELFDVEESLLMQPGLPSSFVLFLSTLHRLKYLCMRKVALGFLQVLQAPVNLHLLPTLEALEICCVVKRELIYDWDDIDDRFPVETDIVADNLVRMIRERSVRRRLPILHLDKGEWRPEKRARFLRLLAEDNCFNLPFEFNPSIEHHLPKLLERPEDSRVGNSYEKSAWPWSRFTGRRPQVRNMPQRGEADFTILAVDGDDIFRLDEPCAYTVVALGVQFLHEFLS</sequence>
<evidence type="ECO:0000313" key="1">
    <source>
        <dbReference type="EMBL" id="CAG8704577.1"/>
    </source>
</evidence>
<dbReference type="EMBL" id="CAJVPT010033369">
    <property type="protein sequence ID" value="CAG8704577.1"/>
    <property type="molecule type" value="Genomic_DNA"/>
</dbReference>
<evidence type="ECO:0000313" key="2">
    <source>
        <dbReference type="Proteomes" id="UP000789525"/>
    </source>
</evidence>